<keyword evidence="2" id="KW-1185">Reference proteome</keyword>
<proteinExistence type="predicted"/>
<evidence type="ECO:0000313" key="2">
    <source>
        <dbReference type="Proteomes" id="UP000199360"/>
    </source>
</evidence>
<name>A0A1C5GJS7_9ACTN</name>
<sequence>MSHPVRESPFGLRLWRLLSQRRPTFDTSVERMRVVLAGDAGVPSGELAAVIEDGAVPDPDLVRKLAPVLGIHTADLFVVAGLPVPDDLASAWPTSPWDVGAILRHAVGMSADQRRRLAALVRSLPARPRRGPAPSDDWPDTPGALLLRLLRNRNIRPHNARILKAVGDGPYVSDSTLFGLGRGTVAVTPRYVGAFAHLLGYAPGEMVALTGIGPVVEDARVHPASAEIAALAWQARRLDDEQLSAVMTAAQAARHD</sequence>
<gene>
    <name evidence="1" type="ORF">GA0070213_10121</name>
</gene>
<protein>
    <submittedName>
        <fullName evidence="1">Uncharacterized protein</fullName>
    </submittedName>
</protein>
<dbReference type="STRING" id="745366.GA0070213_10121"/>
<dbReference type="AlphaFoldDB" id="A0A1C5GJS7"/>
<dbReference type="Proteomes" id="UP000199360">
    <property type="component" value="Unassembled WGS sequence"/>
</dbReference>
<evidence type="ECO:0000313" key="1">
    <source>
        <dbReference type="EMBL" id="SCG33807.1"/>
    </source>
</evidence>
<dbReference type="EMBL" id="FMDM01000001">
    <property type="protein sequence ID" value="SCG33807.1"/>
    <property type="molecule type" value="Genomic_DNA"/>
</dbReference>
<reference evidence="2" key="1">
    <citation type="submission" date="2016-06" db="EMBL/GenBank/DDBJ databases">
        <authorList>
            <person name="Varghese N."/>
            <person name="Submissions Spin"/>
        </authorList>
    </citation>
    <scope>NUCLEOTIDE SEQUENCE [LARGE SCALE GENOMIC DNA]</scope>
    <source>
        <strain evidence="2">DSM 45647</strain>
    </source>
</reference>
<accession>A0A1C5GJS7</accession>
<organism evidence="1 2">
    <name type="scientific">Micromonospora humi</name>
    <dbReference type="NCBI Taxonomy" id="745366"/>
    <lineage>
        <taxon>Bacteria</taxon>
        <taxon>Bacillati</taxon>
        <taxon>Actinomycetota</taxon>
        <taxon>Actinomycetes</taxon>
        <taxon>Micromonosporales</taxon>
        <taxon>Micromonosporaceae</taxon>
        <taxon>Micromonospora</taxon>
    </lineage>
</organism>